<feature type="transmembrane region" description="Helical" evidence="1">
    <location>
        <begin position="161"/>
        <end position="182"/>
    </location>
</feature>
<feature type="transmembrane region" description="Helical" evidence="1">
    <location>
        <begin position="279"/>
        <end position="297"/>
    </location>
</feature>
<sequence>MPFVEKYMSLAGITKSLAAWYQLLAGKINIKKFKYVIFSGALVAFAFLLAQRFLLVGESMKFETLVIYTLAAILVSAGFGYVLHYFEGVDRSFRTFAYGSFMISTLVLSAFLSFIYYPNLTVAIKIVLAFFYAAMLYSVLLLNNLVVVVGSREESIPVYRVALSWVQIVLLGVSISLFTTLFKINVNPLVQIIFLTLFTLAFFNYFHYVYSYAGDVKTTTKPEKLTLIISLSCLVSWSAFCILFFPTESFLRGIFVSSVFLLGLGYMQSYLKNSLGKRLIYDYAFISVFFFIILIVFKP</sequence>
<dbReference type="AlphaFoldDB" id="A0A0G1HF10"/>
<evidence type="ECO:0000313" key="3">
    <source>
        <dbReference type="Proteomes" id="UP000034128"/>
    </source>
</evidence>
<feature type="transmembrane region" description="Helical" evidence="1">
    <location>
        <begin position="251"/>
        <end position="267"/>
    </location>
</feature>
<gene>
    <name evidence="2" type="ORF">UW36_C0005G0049</name>
</gene>
<keyword evidence="1" id="KW-1133">Transmembrane helix</keyword>
<dbReference type="Proteomes" id="UP000034128">
    <property type="component" value="Unassembled WGS sequence"/>
</dbReference>
<feature type="transmembrane region" description="Helical" evidence="1">
    <location>
        <begin position="95"/>
        <end position="117"/>
    </location>
</feature>
<keyword evidence="1" id="KW-0472">Membrane</keyword>
<organism evidence="2 3">
    <name type="scientific">candidate division WWE3 bacterium GW2011_GWA2_44_16</name>
    <dbReference type="NCBI Taxonomy" id="1619110"/>
    <lineage>
        <taxon>Bacteria</taxon>
        <taxon>Katanobacteria</taxon>
    </lineage>
</organism>
<reference evidence="2 3" key="1">
    <citation type="journal article" date="2015" name="Nature">
        <title>rRNA introns, odd ribosomes, and small enigmatic genomes across a large radiation of phyla.</title>
        <authorList>
            <person name="Brown C.T."/>
            <person name="Hug L.A."/>
            <person name="Thomas B.C."/>
            <person name="Sharon I."/>
            <person name="Castelle C.J."/>
            <person name="Singh A."/>
            <person name="Wilkins M.J."/>
            <person name="Williams K.H."/>
            <person name="Banfield J.F."/>
        </authorList>
    </citation>
    <scope>NUCLEOTIDE SEQUENCE [LARGE SCALE GENOMIC DNA]</scope>
</reference>
<keyword evidence="1" id="KW-0812">Transmembrane</keyword>
<comment type="caution">
    <text evidence="2">The sequence shown here is derived from an EMBL/GenBank/DDBJ whole genome shotgun (WGS) entry which is preliminary data.</text>
</comment>
<protein>
    <submittedName>
        <fullName evidence="2">Uncharacterized protein</fullName>
    </submittedName>
</protein>
<dbReference type="STRING" id="1619110.UW36_C0005G0049"/>
<evidence type="ECO:0000256" key="1">
    <source>
        <dbReference type="SAM" id="Phobius"/>
    </source>
</evidence>
<feature type="transmembrane region" description="Helical" evidence="1">
    <location>
        <begin position="123"/>
        <end position="149"/>
    </location>
</feature>
<feature type="transmembrane region" description="Helical" evidence="1">
    <location>
        <begin position="65"/>
        <end position="83"/>
    </location>
</feature>
<feature type="transmembrane region" description="Helical" evidence="1">
    <location>
        <begin position="188"/>
        <end position="213"/>
    </location>
</feature>
<name>A0A0G1HF10_UNCKA</name>
<feature type="transmembrane region" description="Helical" evidence="1">
    <location>
        <begin position="225"/>
        <end position="245"/>
    </location>
</feature>
<evidence type="ECO:0000313" key="2">
    <source>
        <dbReference type="EMBL" id="KKT45470.1"/>
    </source>
</evidence>
<proteinExistence type="predicted"/>
<feature type="transmembrane region" description="Helical" evidence="1">
    <location>
        <begin position="35"/>
        <end position="53"/>
    </location>
</feature>
<accession>A0A0G1HF10</accession>
<dbReference type="EMBL" id="LCIA01000005">
    <property type="protein sequence ID" value="KKT45470.1"/>
    <property type="molecule type" value="Genomic_DNA"/>
</dbReference>